<dbReference type="Proteomes" id="UP000521199">
    <property type="component" value="Unassembled WGS sequence"/>
</dbReference>
<dbReference type="EMBL" id="JACHHP010000006">
    <property type="protein sequence ID" value="MBB5209443.1"/>
    <property type="molecule type" value="Genomic_DNA"/>
</dbReference>
<name>A0A7W8D7Q3_9GAMM</name>
<evidence type="ECO:0000256" key="1">
    <source>
        <dbReference type="SAM" id="Phobius"/>
    </source>
</evidence>
<keyword evidence="4" id="KW-1185">Reference proteome</keyword>
<comment type="caution">
    <text evidence="3">The sequence shown here is derived from an EMBL/GenBank/DDBJ whole genome shotgun (WGS) entry which is preliminary data.</text>
</comment>
<dbReference type="GO" id="GO:0030488">
    <property type="term" value="P:tRNA methylation"/>
    <property type="evidence" value="ECO:0007669"/>
    <property type="project" value="TreeGrafter"/>
</dbReference>
<feature type="domain" description="G" evidence="2">
    <location>
        <begin position="123"/>
        <end position="234"/>
    </location>
</feature>
<accession>A0A7W8D7Q3</accession>
<dbReference type="AlphaFoldDB" id="A0A7W8D7Q3"/>
<evidence type="ECO:0000313" key="4">
    <source>
        <dbReference type="Proteomes" id="UP000521199"/>
    </source>
</evidence>
<proteinExistence type="predicted"/>
<dbReference type="GO" id="GO:0002098">
    <property type="term" value="P:tRNA wobble uridine modification"/>
    <property type="evidence" value="ECO:0007669"/>
    <property type="project" value="TreeGrafter"/>
</dbReference>
<reference evidence="3 4" key="1">
    <citation type="submission" date="2020-08" db="EMBL/GenBank/DDBJ databases">
        <title>Genomic Encyclopedia of Type Strains, Phase IV (KMG-IV): sequencing the most valuable type-strain genomes for metagenomic binning, comparative biology and taxonomic classification.</title>
        <authorList>
            <person name="Goeker M."/>
        </authorList>
    </citation>
    <scope>NUCLEOTIDE SEQUENCE [LARGE SCALE GENOMIC DNA]</scope>
    <source>
        <strain evidence="3 4">DSM 24163</strain>
    </source>
</reference>
<keyword evidence="1" id="KW-1133">Transmembrane helix</keyword>
<dbReference type="PANTHER" id="PTHR42714:SF2">
    <property type="entry name" value="TRNA MODIFICATION GTPASE GTPBP3, MITOCHONDRIAL"/>
    <property type="match status" value="1"/>
</dbReference>
<feature type="transmembrane region" description="Helical" evidence="1">
    <location>
        <begin position="49"/>
        <end position="71"/>
    </location>
</feature>
<sequence length="499" mass="53259">MARPSQPLRVLLALAIVVGVAMLLMTLLQATDAALAIWQRLDAMPAWMRYGFLALLAALGLGAGWGVWRLLRPRAARAPRAQPLDRNAIEQRIARLEPDVAPARIARDELAELDRRRAAATLDVALFGDISSGKSSLLRALAPDATSAVGVVGGTTTAVQRQRGVLPDGAGLVVADVPGIGEAGDMEHASLARAEAARSHALVYVADGDLTRSQDGELRALAHYGRPLILALNKSDRYRDDERAALLQTLRDRYGALGARIVPVSAGHQEQVSREWPDGRRELVQREAAAQIDLLQRELQRIARADLAMLEPGREAALLARVDADLADGERALREQRSIAIVNKYTRRAVLGALAAVAPGTDLVIQGALATALTRELCALHELKAREVDVDDLLARAGSLARTSTSITLAVVGNGLKAFPGVGTLGGGLLHAVAYGLIFDSLGRALAATLAHTHALDRDATLEAFRETLAQPARERLLAIAQIALDGMRNPTRSTDQIP</sequence>
<dbReference type="Pfam" id="PF01926">
    <property type="entry name" value="MMR_HSR1"/>
    <property type="match status" value="1"/>
</dbReference>
<dbReference type="PANTHER" id="PTHR42714">
    <property type="entry name" value="TRNA MODIFICATION GTPASE GTPBP3"/>
    <property type="match status" value="1"/>
</dbReference>
<evidence type="ECO:0000259" key="2">
    <source>
        <dbReference type="Pfam" id="PF01926"/>
    </source>
</evidence>
<evidence type="ECO:0000313" key="3">
    <source>
        <dbReference type="EMBL" id="MBB5209443.1"/>
    </source>
</evidence>
<protein>
    <recommendedName>
        <fullName evidence="2">G domain-containing protein</fullName>
    </recommendedName>
</protein>
<dbReference type="CDD" id="cd00880">
    <property type="entry name" value="Era_like"/>
    <property type="match status" value="1"/>
</dbReference>
<gene>
    <name evidence="3" type="ORF">HNQ52_003012</name>
</gene>
<keyword evidence="1" id="KW-0472">Membrane</keyword>
<dbReference type="SUPFAM" id="SSF52540">
    <property type="entry name" value="P-loop containing nucleoside triphosphate hydrolases"/>
    <property type="match status" value="1"/>
</dbReference>
<keyword evidence="1" id="KW-0812">Transmembrane</keyword>
<dbReference type="GO" id="GO:0005829">
    <property type="term" value="C:cytosol"/>
    <property type="evidence" value="ECO:0007669"/>
    <property type="project" value="TreeGrafter"/>
</dbReference>
<dbReference type="InterPro" id="IPR006073">
    <property type="entry name" value="GTP-bd"/>
</dbReference>
<organism evidence="3 4">
    <name type="scientific">Chiayiivirga flava</name>
    <dbReference type="NCBI Taxonomy" id="659595"/>
    <lineage>
        <taxon>Bacteria</taxon>
        <taxon>Pseudomonadati</taxon>
        <taxon>Pseudomonadota</taxon>
        <taxon>Gammaproteobacteria</taxon>
        <taxon>Lysobacterales</taxon>
        <taxon>Lysobacteraceae</taxon>
        <taxon>Chiayiivirga</taxon>
    </lineage>
</organism>
<dbReference type="RefSeq" id="WP_183961980.1">
    <property type="nucleotide sequence ID" value="NZ_JACHHP010000006.1"/>
</dbReference>
<dbReference type="GO" id="GO:0005525">
    <property type="term" value="F:GTP binding"/>
    <property type="evidence" value="ECO:0007669"/>
    <property type="project" value="InterPro"/>
</dbReference>
<dbReference type="Gene3D" id="3.40.50.300">
    <property type="entry name" value="P-loop containing nucleotide triphosphate hydrolases"/>
    <property type="match status" value="1"/>
</dbReference>
<dbReference type="InterPro" id="IPR027417">
    <property type="entry name" value="P-loop_NTPase"/>
</dbReference>